<dbReference type="RefSeq" id="WP_244349606.1">
    <property type="nucleotide sequence ID" value="NZ_JAFIRA010000009.1"/>
</dbReference>
<evidence type="ECO:0000256" key="5">
    <source>
        <dbReference type="ARBA" id="ARBA00032644"/>
    </source>
</evidence>
<dbReference type="CDD" id="cd03428">
    <property type="entry name" value="NUDIX_Ap4A_Nudt2"/>
    <property type="match status" value="1"/>
</dbReference>
<evidence type="ECO:0000256" key="2">
    <source>
        <dbReference type="ARBA" id="ARBA00018911"/>
    </source>
</evidence>
<dbReference type="EMBL" id="JAFIRA010000009">
    <property type="protein sequence ID" value="MCJ2542376.1"/>
    <property type="molecule type" value="Genomic_DNA"/>
</dbReference>
<proteinExistence type="inferred from homology"/>
<dbReference type="PANTHER" id="PTHR21340">
    <property type="entry name" value="DIADENOSINE 5,5-P1,P4-TETRAPHOSPHATE PYROPHOSPHOHYDROLASE MUTT"/>
    <property type="match status" value="1"/>
</dbReference>
<gene>
    <name evidence="7" type="ORF">JX360_05550</name>
</gene>
<dbReference type="InterPro" id="IPR020084">
    <property type="entry name" value="NUDIX_hydrolase_CS"/>
</dbReference>
<dbReference type="InterPro" id="IPR000086">
    <property type="entry name" value="NUDIX_hydrolase_dom"/>
</dbReference>
<dbReference type="PROSITE" id="PS51462">
    <property type="entry name" value="NUDIX"/>
    <property type="match status" value="1"/>
</dbReference>
<evidence type="ECO:0000256" key="1">
    <source>
        <dbReference type="ARBA" id="ARBA00005582"/>
    </source>
</evidence>
<comment type="caution">
    <text evidence="7">The sequence shown here is derived from an EMBL/GenBank/DDBJ whole genome shotgun (WGS) entry which is preliminary data.</text>
</comment>
<evidence type="ECO:0000259" key="6">
    <source>
        <dbReference type="PROSITE" id="PS51462"/>
    </source>
</evidence>
<feature type="domain" description="Nudix hydrolase" evidence="6">
    <location>
        <begin position="2"/>
        <end position="148"/>
    </location>
</feature>
<protein>
    <recommendedName>
        <fullName evidence="2">Bis(5'-nucleosyl)-tetraphosphatase [asymmetrical]</fullName>
    </recommendedName>
    <alternativeName>
        <fullName evidence="5">Diadenosine 5',5'''-P1,P4-tetraphosphate asymmetrical hydrolase</fullName>
    </alternativeName>
</protein>
<sequence>MLTDAAYGLIPVMPADPAQGSPYLYLLIQHQKGHWAFPKGHKNGSETDLEAAQRELQEETGLTDYRVLTLPHQSTPLTLQETYHFTDKQGNVIAKTVTYYVALLPPQFPPPTLRLQPEEVADYRWCSFGEALEQISFEESRQLLRRCQFQLDQLLRNA</sequence>
<evidence type="ECO:0000256" key="3">
    <source>
        <dbReference type="ARBA" id="ARBA00022741"/>
    </source>
</evidence>
<reference evidence="7" key="1">
    <citation type="submission" date="2021-02" db="EMBL/GenBank/DDBJ databases">
        <title>The CRISPR/cas machinery reduction and long-range gene transfer in the hot spring cyanobacterium Synechococcus.</title>
        <authorList>
            <person name="Dvorak P."/>
            <person name="Jahodarova E."/>
            <person name="Hasler P."/>
            <person name="Poulickova A."/>
        </authorList>
    </citation>
    <scope>NUCLEOTIDE SEQUENCE</scope>
    <source>
        <strain evidence="7">Rupite</strain>
    </source>
</reference>
<evidence type="ECO:0000313" key="7">
    <source>
        <dbReference type="EMBL" id="MCJ2542376.1"/>
    </source>
</evidence>
<dbReference type="Gene3D" id="3.90.79.10">
    <property type="entry name" value="Nucleoside Triphosphate Pyrophosphohydrolase"/>
    <property type="match status" value="1"/>
</dbReference>
<keyword evidence="3" id="KW-0547">Nucleotide-binding</keyword>
<keyword evidence="4" id="KW-0378">Hydrolase</keyword>
<dbReference type="InterPro" id="IPR003565">
    <property type="entry name" value="Tetra_PHTase"/>
</dbReference>
<dbReference type="Pfam" id="PF00293">
    <property type="entry name" value="NUDIX"/>
    <property type="match status" value="1"/>
</dbReference>
<keyword evidence="8" id="KW-1185">Reference proteome</keyword>
<name>A0ABT0C9B5_THEVL</name>
<accession>A0ABT0C9B5</accession>
<dbReference type="PANTHER" id="PTHR21340:SF0">
    <property type="entry name" value="BIS(5'-NUCLEOSYL)-TETRAPHOSPHATASE [ASYMMETRICAL]"/>
    <property type="match status" value="1"/>
</dbReference>
<dbReference type="SUPFAM" id="SSF55811">
    <property type="entry name" value="Nudix"/>
    <property type="match status" value="1"/>
</dbReference>
<comment type="similarity">
    <text evidence="1">Belongs to the Nudix hydrolase family.</text>
</comment>
<dbReference type="Proteomes" id="UP000830835">
    <property type="component" value="Unassembled WGS sequence"/>
</dbReference>
<dbReference type="InterPro" id="IPR051325">
    <property type="entry name" value="Nudix_hydrolase_domain"/>
</dbReference>
<evidence type="ECO:0000313" key="8">
    <source>
        <dbReference type="Proteomes" id="UP000830835"/>
    </source>
</evidence>
<dbReference type="InterPro" id="IPR015797">
    <property type="entry name" value="NUDIX_hydrolase-like_dom_sf"/>
</dbReference>
<organism evidence="7 8">
    <name type="scientific">Thermostichus vulcanus str. 'Rupite'</name>
    <dbReference type="NCBI Taxonomy" id="2813851"/>
    <lineage>
        <taxon>Bacteria</taxon>
        <taxon>Bacillati</taxon>
        <taxon>Cyanobacteriota</taxon>
        <taxon>Cyanophyceae</taxon>
        <taxon>Thermostichales</taxon>
        <taxon>Thermostichaceae</taxon>
        <taxon>Thermostichus</taxon>
    </lineage>
</organism>
<evidence type="ECO:0000256" key="4">
    <source>
        <dbReference type="ARBA" id="ARBA00022801"/>
    </source>
</evidence>
<dbReference type="PROSITE" id="PS00893">
    <property type="entry name" value="NUDIX_BOX"/>
    <property type="match status" value="1"/>
</dbReference>